<gene>
    <name evidence="1" type="ORF">JOQ06_025295</name>
</gene>
<feature type="non-terminal residue" evidence="1">
    <location>
        <position position="91"/>
    </location>
</feature>
<dbReference type="EMBL" id="JAPTMU010000015">
    <property type="protein sequence ID" value="KAJ4930994.1"/>
    <property type="molecule type" value="Genomic_DNA"/>
</dbReference>
<name>A0AAD6FDU2_9TELE</name>
<dbReference type="Proteomes" id="UP001219934">
    <property type="component" value="Unassembled WGS sequence"/>
</dbReference>
<organism evidence="1 2">
    <name type="scientific">Pogonophryne albipinna</name>
    <dbReference type="NCBI Taxonomy" id="1090488"/>
    <lineage>
        <taxon>Eukaryota</taxon>
        <taxon>Metazoa</taxon>
        <taxon>Chordata</taxon>
        <taxon>Craniata</taxon>
        <taxon>Vertebrata</taxon>
        <taxon>Euteleostomi</taxon>
        <taxon>Actinopterygii</taxon>
        <taxon>Neopterygii</taxon>
        <taxon>Teleostei</taxon>
        <taxon>Neoteleostei</taxon>
        <taxon>Acanthomorphata</taxon>
        <taxon>Eupercaria</taxon>
        <taxon>Perciformes</taxon>
        <taxon>Notothenioidei</taxon>
        <taxon>Pogonophryne</taxon>
    </lineage>
</organism>
<dbReference type="AlphaFoldDB" id="A0AAD6FDU2"/>
<evidence type="ECO:0000313" key="1">
    <source>
        <dbReference type="EMBL" id="KAJ4930994.1"/>
    </source>
</evidence>
<accession>A0AAD6FDU2</accession>
<proteinExistence type="predicted"/>
<sequence>SCLHASARKAKGCQRCIYDAEVNKPRSARHAICRLSSCVSRPTFCLYPLTSDGNSLMQLPHTCVVCDGTVYPVGMCGGCYRVQTDMRRHRA</sequence>
<protein>
    <submittedName>
        <fullName evidence="1">Uncharacterized protein</fullName>
    </submittedName>
</protein>
<keyword evidence="2" id="KW-1185">Reference proteome</keyword>
<comment type="caution">
    <text evidence="1">The sequence shown here is derived from an EMBL/GenBank/DDBJ whole genome shotgun (WGS) entry which is preliminary data.</text>
</comment>
<reference evidence="1" key="1">
    <citation type="submission" date="2022-11" db="EMBL/GenBank/DDBJ databases">
        <title>Chromosome-level genome of Pogonophryne albipinna.</title>
        <authorList>
            <person name="Jo E."/>
        </authorList>
    </citation>
    <scope>NUCLEOTIDE SEQUENCE</scope>
    <source>
        <strain evidence="1">SGF0006</strain>
        <tissue evidence="1">Muscle</tissue>
    </source>
</reference>
<evidence type="ECO:0000313" key="2">
    <source>
        <dbReference type="Proteomes" id="UP001219934"/>
    </source>
</evidence>
<feature type="non-terminal residue" evidence="1">
    <location>
        <position position="1"/>
    </location>
</feature>